<dbReference type="EMBL" id="CDMY01001000">
    <property type="protein sequence ID" value="CEM38777.1"/>
    <property type="molecule type" value="Genomic_DNA"/>
</dbReference>
<sequence length="245" mass="27791">MDTNRAPIPRSEADADVLLRRWKGHIHSLNNEFSLCRAASVKTYDTCRTLSRCVRDLQRCSYPSVAALATSPFVLASTQKAAPPHTRDLSARVPGKDGQHLGIETVTSEAAWLLIEAARHRNNLQECRERWRENIAHVLERTRELQHIGARGSLGAYMRQQERTLAEAASLHAQDVIQTKERTSMAERHAALEQSATKLQRRAEEMQQRIEARQAQTRENMEELARVRQEADALLHEMTTDLGGR</sequence>
<accession>A0A0G4H4R7</accession>
<organism evidence="2 3">
    <name type="scientific">Vitrella brassicaformis (strain CCMP3155)</name>
    <dbReference type="NCBI Taxonomy" id="1169540"/>
    <lineage>
        <taxon>Eukaryota</taxon>
        <taxon>Sar</taxon>
        <taxon>Alveolata</taxon>
        <taxon>Colpodellida</taxon>
        <taxon>Vitrellaceae</taxon>
        <taxon>Vitrella</taxon>
    </lineage>
</organism>
<dbReference type="InParanoid" id="A0A0G4H4R7"/>
<name>A0A0G4H4R7_VITBC</name>
<proteinExistence type="predicted"/>
<gene>
    <name evidence="2" type="ORF">Vbra_1871</name>
</gene>
<protein>
    <submittedName>
        <fullName evidence="2">Uncharacterized protein</fullName>
    </submittedName>
</protein>
<dbReference type="VEuPathDB" id="CryptoDB:Vbra_1871"/>
<reference evidence="2 3" key="1">
    <citation type="submission" date="2014-11" db="EMBL/GenBank/DDBJ databases">
        <authorList>
            <person name="Zhu J."/>
            <person name="Qi W."/>
            <person name="Song R."/>
        </authorList>
    </citation>
    <scope>NUCLEOTIDE SEQUENCE [LARGE SCALE GENOMIC DNA]</scope>
</reference>
<feature type="coiled-coil region" evidence="1">
    <location>
        <begin position="189"/>
        <end position="216"/>
    </location>
</feature>
<evidence type="ECO:0000256" key="1">
    <source>
        <dbReference type="SAM" id="Coils"/>
    </source>
</evidence>
<evidence type="ECO:0000313" key="3">
    <source>
        <dbReference type="Proteomes" id="UP000041254"/>
    </source>
</evidence>
<evidence type="ECO:0000313" key="2">
    <source>
        <dbReference type="EMBL" id="CEM38777.1"/>
    </source>
</evidence>
<dbReference type="Proteomes" id="UP000041254">
    <property type="component" value="Unassembled WGS sequence"/>
</dbReference>
<keyword evidence="3" id="KW-1185">Reference proteome</keyword>
<keyword evidence="1" id="KW-0175">Coiled coil</keyword>
<dbReference type="AlphaFoldDB" id="A0A0G4H4R7"/>